<organism evidence="2 3">
    <name type="scientific">Stylonychia lemnae</name>
    <name type="common">Ciliate</name>
    <dbReference type="NCBI Taxonomy" id="5949"/>
    <lineage>
        <taxon>Eukaryota</taxon>
        <taxon>Sar</taxon>
        <taxon>Alveolata</taxon>
        <taxon>Ciliophora</taxon>
        <taxon>Intramacronucleata</taxon>
        <taxon>Spirotrichea</taxon>
        <taxon>Stichotrichia</taxon>
        <taxon>Sporadotrichida</taxon>
        <taxon>Oxytrichidae</taxon>
        <taxon>Stylonychinae</taxon>
        <taxon>Stylonychia</taxon>
    </lineage>
</organism>
<gene>
    <name evidence="2" type="primary">Contig8267.g8815</name>
    <name evidence="2" type="ORF">STYLEM_3593</name>
</gene>
<feature type="compositionally biased region" description="Low complexity" evidence="1">
    <location>
        <begin position="198"/>
        <end position="249"/>
    </location>
</feature>
<feature type="region of interest" description="Disordered" evidence="1">
    <location>
        <begin position="91"/>
        <end position="127"/>
    </location>
</feature>
<feature type="compositionally biased region" description="Polar residues" evidence="1">
    <location>
        <begin position="250"/>
        <end position="269"/>
    </location>
</feature>
<name>A0A077ZY96_STYLE</name>
<feature type="region of interest" description="Disordered" evidence="1">
    <location>
        <begin position="153"/>
        <end position="179"/>
    </location>
</feature>
<feature type="compositionally biased region" description="Polar residues" evidence="1">
    <location>
        <begin position="91"/>
        <end position="106"/>
    </location>
</feature>
<feature type="compositionally biased region" description="Low complexity" evidence="1">
    <location>
        <begin position="511"/>
        <end position="524"/>
    </location>
</feature>
<feature type="region of interest" description="Disordered" evidence="1">
    <location>
        <begin position="193"/>
        <end position="326"/>
    </location>
</feature>
<feature type="compositionally biased region" description="Polar residues" evidence="1">
    <location>
        <begin position="310"/>
        <end position="326"/>
    </location>
</feature>
<evidence type="ECO:0000256" key="1">
    <source>
        <dbReference type="SAM" id="MobiDB-lite"/>
    </source>
</evidence>
<dbReference type="AlphaFoldDB" id="A0A077ZY96"/>
<protein>
    <submittedName>
        <fullName evidence="2">Uncharacterized protein</fullName>
    </submittedName>
</protein>
<evidence type="ECO:0000313" key="3">
    <source>
        <dbReference type="Proteomes" id="UP000039865"/>
    </source>
</evidence>
<feature type="compositionally biased region" description="Polar residues" evidence="1">
    <location>
        <begin position="117"/>
        <end position="127"/>
    </location>
</feature>
<dbReference type="OrthoDB" id="311022at2759"/>
<dbReference type="Proteomes" id="UP000039865">
    <property type="component" value="Unassembled WGS sequence"/>
</dbReference>
<feature type="compositionally biased region" description="Basic and acidic residues" evidence="1">
    <location>
        <begin position="153"/>
        <end position="163"/>
    </location>
</feature>
<feature type="compositionally biased region" description="Polar residues" evidence="1">
    <location>
        <begin position="165"/>
        <end position="178"/>
    </location>
</feature>
<feature type="region of interest" description="Disordered" evidence="1">
    <location>
        <begin position="511"/>
        <end position="554"/>
    </location>
</feature>
<evidence type="ECO:0000313" key="2">
    <source>
        <dbReference type="EMBL" id="CDW74612.1"/>
    </source>
</evidence>
<keyword evidence="3" id="KW-1185">Reference proteome</keyword>
<proteinExistence type="predicted"/>
<feature type="compositionally biased region" description="Polar residues" evidence="1">
    <location>
        <begin position="279"/>
        <end position="297"/>
    </location>
</feature>
<sequence>MFTSVLSGKKKILQNGQVIYFDSKFKSAFQFPFTIGKNSLNIVQHGDKFELRINNQSFTHLWDNERTKRNFNYENREELDPYKQKDYAKNYDQSTRPASHQPSLEVNNRHRHKSQHHGGSSNAGNINVNLDEVTGLDESEIQAQIKAYEELQRKHKREQDVRRGTQVSNSSKPQQDKQYNAYDFATGFDHGFDKFSTNAQGSSSGAGKGSSQASSQNQKKPQPQNDEFDFNFSNSQPQQQQSKPNTFQNTQQKSMPPQTQNNANSNMASNDLFDLLGSGPSSQGGFSAPKQQETSKNALDFFNDLDFGPPQTNVSSNNLQTQQQQPSTNLVGGLDDLMGFGAPITSMNTTQPQNLGGLGGIQQQQQQMPLQQQLQNIPQQQPEAQPENKPKFVPNLAGFYTQNQPMMQSQQELLMQQQMQQQMMMQQMMMNQGFGTNMNAGAGMGGQPGGMGMGMNTNMNMGGAGYGTNMNAGMGGGMGGGNPWDNGFGGQQQQQQQNQNQFMTGMQNQGYQQQQFGGQPSYQQNTYQTSVPQQNYGGSNMGGGAASTPFDLFN</sequence>
<reference evidence="2 3" key="1">
    <citation type="submission" date="2014-06" db="EMBL/GenBank/DDBJ databases">
        <authorList>
            <person name="Swart Estienne"/>
        </authorList>
    </citation>
    <scope>NUCLEOTIDE SEQUENCE [LARGE SCALE GENOMIC DNA]</scope>
    <source>
        <strain evidence="2 3">130c</strain>
    </source>
</reference>
<feature type="compositionally biased region" description="Polar residues" evidence="1">
    <location>
        <begin position="525"/>
        <end position="538"/>
    </location>
</feature>
<accession>A0A077ZY96</accession>
<dbReference type="InParanoid" id="A0A077ZY96"/>
<dbReference type="EMBL" id="CCKQ01003497">
    <property type="protein sequence ID" value="CDW74612.1"/>
    <property type="molecule type" value="Genomic_DNA"/>
</dbReference>